<feature type="signal peptide" evidence="1">
    <location>
        <begin position="1"/>
        <end position="23"/>
    </location>
</feature>
<sequence>MARAYHYYLLALVITSLLTPSIACSCSACQQIENNYLRCRCCHYHLVGGKRSTGLAITPAKQTFLDKSGYAEDRELSPDFGVLEKQPTWQPEMPSDNPFQNTYFRSKFFDRRQTTAASGMGLKDRLPSSQDLARLSPDQLLTYGFTDPPVKADGPADPRLVHLQRFLALFNSNNEETDRSEILESNDGHFVTSSSEPRDPILLDDAQPGYSPPYSKRNVFDNLLLENWNPLKGHQRASSGQFVFISRRKRDDMSTKLNQTISQGTRARDQTSGVPRRKVPSLYKYFIGAFSGPPVNVKYREKSFNGSRGFERSNLHRFVTENENLLLDDVSGTVIACC</sequence>
<keyword evidence="3" id="KW-1185">Reference proteome</keyword>
<dbReference type="Proteomes" id="UP001497497">
    <property type="component" value="Unassembled WGS sequence"/>
</dbReference>
<gene>
    <name evidence="2" type="ORF">GSLYS_00005298001</name>
</gene>
<dbReference type="PROSITE" id="PS51257">
    <property type="entry name" value="PROKAR_LIPOPROTEIN"/>
    <property type="match status" value="1"/>
</dbReference>
<organism evidence="2 3">
    <name type="scientific">Lymnaea stagnalis</name>
    <name type="common">Great pond snail</name>
    <name type="synonym">Helix stagnalis</name>
    <dbReference type="NCBI Taxonomy" id="6523"/>
    <lineage>
        <taxon>Eukaryota</taxon>
        <taxon>Metazoa</taxon>
        <taxon>Spiralia</taxon>
        <taxon>Lophotrochozoa</taxon>
        <taxon>Mollusca</taxon>
        <taxon>Gastropoda</taxon>
        <taxon>Heterobranchia</taxon>
        <taxon>Euthyneura</taxon>
        <taxon>Panpulmonata</taxon>
        <taxon>Hygrophila</taxon>
        <taxon>Lymnaeoidea</taxon>
        <taxon>Lymnaeidae</taxon>
        <taxon>Lymnaea</taxon>
    </lineage>
</organism>
<accession>A0AAV2HD53</accession>
<evidence type="ECO:0000313" key="3">
    <source>
        <dbReference type="Proteomes" id="UP001497497"/>
    </source>
</evidence>
<evidence type="ECO:0000256" key="1">
    <source>
        <dbReference type="SAM" id="SignalP"/>
    </source>
</evidence>
<keyword evidence="1" id="KW-0732">Signal</keyword>
<evidence type="ECO:0000313" key="2">
    <source>
        <dbReference type="EMBL" id="CAL1531203.1"/>
    </source>
</evidence>
<comment type="caution">
    <text evidence="2">The sequence shown here is derived from an EMBL/GenBank/DDBJ whole genome shotgun (WGS) entry which is preliminary data.</text>
</comment>
<dbReference type="EMBL" id="CAXITT010000083">
    <property type="protein sequence ID" value="CAL1531203.1"/>
    <property type="molecule type" value="Genomic_DNA"/>
</dbReference>
<protein>
    <submittedName>
        <fullName evidence="2">Uncharacterized protein</fullName>
    </submittedName>
</protein>
<name>A0AAV2HD53_LYMST</name>
<dbReference type="AlphaFoldDB" id="A0AAV2HD53"/>
<reference evidence="2 3" key="1">
    <citation type="submission" date="2024-04" db="EMBL/GenBank/DDBJ databases">
        <authorList>
            <consortium name="Genoscope - CEA"/>
            <person name="William W."/>
        </authorList>
    </citation>
    <scope>NUCLEOTIDE SEQUENCE [LARGE SCALE GENOMIC DNA]</scope>
</reference>
<proteinExistence type="predicted"/>
<feature type="chain" id="PRO_5043629101" evidence="1">
    <location>
        <begin position="24"/>
        <end position="338"/>
    </location>
</feature>